<evidence type="ECO:0000256" key="2">
    <source>
        <dbReference type="ARBA" id="ARBA00022676"/>
    </source>
</evidence>
<dbReference type="Pfam" id="PF00201">
    <property type="entry name" value="UDPGT"/>
    <property type="match status" value="1"/>
</dbReference>
<feature type="chain" id="PRO_5040546907" description="UDP-glucuronosyltransferase" evidence="5">
    <location>
        <begin position="20"/>
        <end position="518"/>
    </location>
</feature>
<comment type="subcellular location">
    <subcellularLocation>
        <location evidence="5">Membrane</location>
        <topology evidence="5">Single-pass membrane protein</topology>
    </subcellularLocation>
</comment>
<feature type="transmembrane region" description="Helical" evidence="5">
    <location>
        <begin position="482"/>
        <end position="508"/>
    </location>
</feature>
<feature type="signal peptide" evidence="5">
    <location>
        <begin position="1"/>
        <end position="19"/>
    </location>
</feature>
<dbReference type="AlphaFoldDB" id="A0A9N8Q283"/>
<dbReference type="PANTHER" id="PTHR48043:SF159">
    <property type="entry name" value="EG:EG0003.4 PROTEIN-RELATED"/>
    <property type="match status" value="1"/>
</dbReference>
<reference evidence="6" key="1">
    <citation type="submission" date="2021-12" db="EMBL/GenBank/DDBJ databases">
        <authorList>
            <person name="King R."/>
        </authorList>
    </citation>
    <scope>NUCLEOTIDE SEQUENCE</scope>
</reference>
<dbReference type="SUPFAM" id="SSF53756">
    <property type="entry name" value="UDP-Glycosyltransferase/glycogen phosphorylase"/>
    <property type="match status" value="1"/>
</dbReference>
<evidence type="ECO:0000256" key="5">
    <source>
        <dbReference type="RuleBase" id="RU362059"/>
    </source>
</evidence>
<evidence type="ECO:0000256" key="1">
    <source>
        <dbReference type="ARBA" id="ARBA00009995"/>
    </source>
</evidence>
<dbReference type="FunFam" id="3.40.50.2000:FF:000050">
    <property type="entry name" value="UDP-glucuronosyltransferase"/>
    <property type="match status" value="1"/>
</dbReference>
<proteinExistence type="inferred from homology"/>
<keyword evidence="7" id="KW-1185">Reference proteome</keyword>
<accession>A0A9N8Q283</accession>
<evidence type="ECO:0000313" key="7">
    <source>
        <dbReference type="Proteomes" id="UP001154114"/>
    </source>
</evidence>
<comment type="catalytic activity">
    <reaction evidence="5">
        <text>glucuronate acceptor + UDP-alpha-D-glucuronate = acceptor beta-D-glucuronoside + UDP + H(+)</text>
        <dbReference type="Rhea" id="RHEA:21032"/>
        <dbReference type="ChEBI" id="CHEBI:15378"/>
        <dbReference type="ChEBI" id="CHEBI:58052"/>
        <dbReference type="ChEBI" id="CHEBI:58223"/>
        <dbReference type="ChEBI" id="CHEBI:132367"/>
        <dbReference type="ChEBI" id="CHEBI:132368"/>
        <dbReference type="EC" id="2.4.1.17"/>
    </reaction>
</comment>
<evidence type="ECO:0000313" key="6">
    <source>
        <dbReference type="EMBL" id="CAD0205775.1"/>
    </source>
</evidence>
<dbReference type="InterPro" id="IPR050271">
    <property type="entry name" value="UDP-glycosyltransferase"/>
</dbReference>
<dbReference type="Gene3D" id="3.40.50.2000">
    <property type="entry name" value="Glycogen Phosphorylase B"/>
    <property type="match status" value="2"/>
</dbReference>
<keyword evidence="3 4" id="KW-0808">Transferase</keyword>
<keyword evidence="5" id="KW-0732">Signal</keyword>
<organism evidence="6 7">
    <name type="scientific">Chrysodeixis includens</name>
    <name type="common">Soybean looper</name>
    <name type="synonym">Pseudoplusia includens</name>
    <dbReference type="NCBI Taxonomy" id="689277"/>
    <lineage>
        <taxon>Eukaryota</taxon>
        <taxon>Metazoa</taxon>
        <taxon>Ecdysozoa</taxon>
        <taxon>Arthropoda</taxon>
        <taxon>Hexapoda</taxon>
        <taxon>Insecta</taxon>
        <taxon>Pterygota</taxon>
        <taxon>Neoptera</taxon>
        <taxon>Endopterygota</taxon>
        <taxon>Lepidoptera</taxon>
        <taxon>Glossata</taxon>
        <taxon>Ditrysia</taxon>
        <taxon>Noctuoidea</taxon>
        <taxon>Noctuidae</taxon>
        <taxon>Plusiinae</taxon>
        <taxon>Chrysodeixis</taxon>
    </lineage>
</organism>
<dbReference type="InterPro" id="IPR035595">
    <property type="entry name" value="UDP_glycos_trans_CS"/>
</dbReference>
<dbReference type="PANTHER" id="PTHR48043">
    <property type="entry name" value="EG:EG0003.4 PROTEIN-RELATED"/>
    <property type="match status" value="1"/>
</dbReference>
<dbReference type="InterPro" id="IPR002213">
    <property type="entry name" value="UDP_glucos_trans"/>
</dbReference>
<dbReference type="GO" id="GO:0016020">
    <property type="term" value="C:membrane"/>
    <property type="evidence" value="ECO:0007669"/>
    <property type="project" value="UniProtKB-SubCell"/>
</dbReference>
<name>A0A9N8Q283_CHRIL</name>
<dbReference type="OrthoDB" id="5835829at2759"/>
<dbReference type="PROSITE" id="PS00375">
    <property type="entry name" value="UDPGT"/>
    <property type="match status" value="1"/>
</dbReference>
<dbReference type="CDD" id="cd03784">
    <property type="entry name" value="GT1_Gtf-like"/>
    <property type="match status" value="1"/>
</dbReference>
<gene>
    <name evidence="6" type="ORF">CINC_LOCUS8074</name>
</gene>
<keyword evidence="2 4" id="KW-0328">Glycosyltransferase</keyword>
<keyword evidence="5" id="KW-0812">Transmembrane</keyword>
<dbReference type="EC" id="2.4.1.17" evidence="5"/>
<keyword evidence="5" id="KW-0472">Membrane</keyword>
<protein>
    <recommendedName>
        <fullName evidence="5">UDP-glucuronosyltransferase</fullName>
        <ecNumber evidence="5">2.4.1.17</ecNumber>
    </recommendedName>
</protein>
<comment type="similarity">
    <text evidence="1 4">Belongs to the UDP-glycosyltransferase family.</text>
</comment>
<evidence type="ECO:0000256" key="3">
    <source>
        <dbReference type="ARBA" id="ARBA00022679"/>
    </source>
</evidence>
<keyword evidence="5" id="KW-1133">Transmembrane helix</keyword>
<evidence type="ECO:0000256" key="4">
    <source>
        <dbReference type="RuleBase" id="RU003718"/>
    </source>
</evidence>
<sequence>MSLLICVVICFTFVTTKEAARILAVLPLPSISHQVVFRPLTQELARRGHEVTVITPDPVFKNTKAPPNLTEIDVRDISYKIWQDTFIKKASKGDKNDIVPQITIIYRAFTQILEAQLQTKEVQALINDEKKPFDLLLLEAGVRPTLVFSHIYKNIPVILISSLGGTDLQYGIIGAPIHPLLFPDFLHRRLYNLTFWEKLHEVYTHYRIAKMFESDVKFEDDMIRKQFGPNVPSVTELSNNVDMLFLNIHPMFEGIRPVPPTVVYMEGLHLKPQKELPSDLKSYLDSSKNGVIYFSFGTNVVPSALPAERIAIFTRVLSQLPYDVIWKWDKDDLPGRSDNIRIEKWLPQSDLLRHPKVNAFITQGGLQSTDESIAAGIPLIGFPMLADQWFNVEKYEYYKIGIGLDIETVTEESLKNAIKTVIEDESYRRNIQKLQSKMQDNPQTPLERAIWWTEYVLRHGGAKHLRSPAANISWAEYLELELVLTLLAGLFIIIAIIICTIYKVYIFIIKKKSKVKTN</sequence>
<dbReference type="Proteomes" id="UP001154114">
    <property type="component" value="Chromosome 25"/>
</dbReference>
<dbReference type="GO" id="GO:0015020">
    <property type="term" value="F:glucuronosyltransferase activity"/>
    <property type="evidence" value="ECO:0007669"/>
    <property type="project" value="UniProtKB-EC"/>
</dbReference>
<dbReference type="EMBL" id="LR824028">
    <property type="protein sequence ID" value="CAD0205775.1"/>
    <property type="molecule type" value="Genomic_DNA"/>
</dbReference>